<sequence>MSRISDLVTKDHREIEEYYNNILNAKSEDEKTRWANQFTWELARHSVGEELVIYPFMKRCLENGESLVEKDLQEHQVIKEQLYKFQSMKSTDPDFEPMLRTMWVDLAKHMEEEEAVDLVELEQALSAKETADMAKEFHLTKKFAPTRSHPSAPNEPPFENVVGLLAAPIDKIRDIFSRFPEVH</sequence>
<evidence type="ECO:0000313" key="3">
    <source>
        <dbReference type="Proteomes" id="UP000780801"/>
    </source>
</evidence>
<protein>
    <recommendedName>
        <fullName evidence="1">Hemerythrin-like domain-containing protein</fullName>
    </recommendedName>
</protein>
<dbReference type="InterPro" id="IPR012312">
    <property type="entry name" value="Hemerythrin-like"/>
</dbReference>
<accession>A0A9P6FVD7</accession>
<reference evidence="2" key="1">
    <citation type="journal article" date="2020" name="Fungal Divers.">
        <title>Resolving the Mortierellaceae phylogeny through synthesis of multi-gene phylogenetics and phylogenomics.</title>
        <authorList>
            <person name="Vandepol N."/>
            <person name="Liber J."/>
            <person name="Desiro A."/>
            <person name="Na H."/>
            <person name="Kennedy M."/>
            <person name="Barry K."/>
            <person name="Grigoriev I.V."/>
            <person name="Miller A.N."/>
            <person name="O'Donnell K."/>
            <person name="Stajich J.E."/>
            <person name="Bonito G."/>
        </authorList>
    </citation>
    <scope>NUCLEOTIDE SEQUENCE</scope>
    <source>
        <strain evidence="2">KOD1015</strain>
    </source>
</reference>
<evidence type="ECO:0000259" key="1">
    <source>
        <dbReference type="Pfam" id="PF01814"/>
    </source>
</evidence>
<dbReference type="Gene3D" id="1.20.120.520">
    <property type="entry name" value="nmb1532 protein domain like"/>
    <property type="match status" value="1"/>
</dbReference>
<dbReference type="OrthoDB" id="9983919at2759"/>
<comment type="caution">
    <text evidence="2">The sequence shown here is derived from an EMBL/GenBank/DDBJ whole genome shotgun (WGS) entry which is preliminary data.</text>
</comment>
<evidence type="ECO:0000313" key="2">
    <source>
        <dbReference type="EMBL" id="KAF9581405.1"/>
    </source>
</evidence>
<proteinExistence type="predicted"/>
<organism evidence="2 3">
    <name type="scientific">Lunasporangiospora selenospora</name>
    <dbReference type="NCBI Taxonomy" id="979761"/>
    <lineage>
        <taxon>Eukaryota</taxon>
        <taxon>Fungi</taxon>
        <taxon>Fungi incertae sedis</taxon>
        <taxon>Mucoromycota</taxon>
        <taxon>Mortierellomycotina</taxon>
        <taxon>Mortierellomycetes</taxon>
        <taxon>Mortierellales</taxon>
        <taxon>Mortierellaceae</taxon>
        <taxon>Lunasporangiospora</taxon>
    </lineage>
</organism>
<feature type="domain" description="Hemerythrin-like" evidence="1">
    <location>
        <begin position="4"/>
        <end position="116"/>
    </location>
</feature>
<dbReference type="Proteomes" id="UP000780801">
    <property type="component" value="Unassembled WGS sequence"/>
</dbReference>
<dbReference type="PANTHER" id="PTHR35585">
    <property type="entry name" value="HHE DOMAIN PROTEIN (AFU_ORTHOLOGUE AFUA_4G00730)"/>
    <property type="match status" value="1"/>
</dbReference>
<gene>
    <name evidence="2" type="ORF">BGW38_001592</name>
</gene>
<dbReference type="AlphaFoldDB" id="A0A9P6FVD7"/>
<name>A0A9P6FVD7_9FUNG</name>
<dbReference type="EMBL" id="JAABOA010001509">
    <property type="protein sequence ID" value="KAF9581405.1"/>
    <property type="molecule type" value="Genomic_DNA"/>
</dbReference>
<keyword evidence="3" id="KW-1185">Reference proteome</keyword>
<dbReference type="PANTHER" id="PTHR35585:SF1">
    <property type="entry name" value="HHE DOMAIN PROTEIN (AFU_ORTHOLOGUE AFUA_4G00730)"/>
    <property type="match status" value="1"/>
</dbReference>
<dbReference type="Pfam" id="PF01814">
    <property type="entry name" value="Hemerythrin"/>
    <property type="match status" value="1"/>
</dbReference>